<organism evidence="2 3">
    <name type="scientific">Caligus rogercresseyi</name>
    <name type="common">Sea louse</name>
    <dbReference type="NCBI Taxonomy" id="217165"/>
    <lineage>
        <taxon>Eukaryota</taxon>
        <taxon>Metazoa</taxon>
        <taxon>Ecdysozoa</taxon>
        <taxon>Arthropoda</taxon>
        <taxon>Crustacea</taxon>
        <taxon>Multicrustacea</taxon>
        <taxon>Hexanauplia</taxon>
        <taxon>Copepoda</taxon>
        <taxon>Siphonostomatoida</taxon>
        <taxon>Caligidae</taxon>
        <taxon>Caligus</taxon>
    </lineage>
</organism>
<sequence>WSLAFTAVDLDAVLDEFEFHEGEANRHSSGGVNGTGKEEKKKKPSAANAVLFSPDEEDHDEDRIP</sequence>
<name>A0A7T8GXJ5_CALRO</name>
<evidence type="ECO:0000313" key="2">
    <source>
        <dbReference type="EMBL" id="QQP39658.1"/>
    </source>
</evidence>
<keyword evidence="3" id="KW-1185">Reference proteome</keyword>
<accession>A0A7T8GXJ5</accession>
<proteinExistence type="predicted"/>
<evidence type="ECO:0000313" key="3">
    <source>
        <dbReference type="Proteomes" id="UP000595437"/>
    </source>
</evidence>
<feature type="compositionally biased region" description="Acidic residues" evidence="1">
    <location>
        <begin position="54"/>
        <end position="65"/>
    </location>
</feature>
<feature type="non-terminal residue" evidence="2">
    <location>
        <position position="65"/>
    </location>
</feature>
<feature type="non-terminal residue" evidence="2">
    <location>
        <position position="1"/>
    </location>
</feature>
<reference evidence="3" key="1">
    <citation type="submission" date="2021-01" db="EMBL/GenBank/DDBJ databases">
        <title>Caligus Genome Assembly.</title>
        <authorList>
            <person name="Gallardo-Escarate C."/>
        </authorList>
    </citation>
    <scope>NUCLEOTIDE SEQUENCE [LARGE SCALE GENOMIC DNA]</scope>
</reference>
<dbReference type="AlphaFoldDB" id="A0A7T8GXJ5"/>
<evidence type="ECO:0000256" key="1">
    <source>
        <dbReference type="SAM" id="MobiDB-lite"/>
    </source>
</evidence>
<feature type="region of interest" description="Disordered" evidence="1">
    <location>
        <begin position="19"/>
        <end position="65"/>
    </location>
</feature>
<gene>
    <name evidence="2" type="ORF">FKW44_020609</name>
</gene>
<protein>
    <submittedName>
        <fullName evidence="2">Uncharacterized protein</fullName>
    </submittedName>
</protein>
<dbReference type="Proteomes" id="UP000595437">
    <property type="component" value="Chromosome 14"/>
</dbReference>
<dbReference type="EMBL" id="CP045903">
    <property type="protein sequence ID" value="QQP39658.1"/>
    <property type="molecule type" value="Genomic_DNA"/>
</dbReference>